<evidence type="ECO:0000256" key="6">
    <source>
        <dbReference type="RuleBase" id="RU004168"/>
    </source>
</evidence>
<sequence>MSDGAGHDAAVRVHVTVSGMVQGVGYRYFTVTEARKLGLAGWVRNLMNGDVELEAQGARSDVAMLISRLKLGPAWSDVHRVAVDETPLRGDDNGFRVRGY</sequence>
<dbReference type="InterPro" id="IPR017968">
    <property type="entry name" value="Acylphosphatase_CS"/>
</dbReference>
<dbReference type="EC" id="3.6.1.7" evidence="2 5"/>
<organism evidence="8 9">
    <name type="scientific">Bifidobacterium angulatum DSM 20098 = JCM 7096</name>
    <dbReference type="NCBI Taxonomy" id="518635"/>
    <lineage>
        <taxon>Bacteria</taxon>
        <taxon>Bacillati</taxon>
        <taxon>Actinomycetota</taxon>
        <taxon>Actinomycetes</taxon>
        <taxon>Bifidobacteriales</taxon>
        <taxon>Bifidobacteriaceae</taxon>
        <taxon>Bifidobacterium</taxon>
    </lineage>
</organism>
<dbReference type="PRINTS" id="PR00112">
    <property type="entry name" value="ACYLPHPHTASE"/>
</dbReference>
<dbReference type="EMBL" id="ABYS02000001">
    <property type="protein sequence ID" value="EEP21964.1"/>
    <property type="molecule type" value="Genomic_DNA"/>
</dbReference>
<accession>C4FCQ6</accession>
<keyword evidence="5 8" id="KW-0378">Hydrolase</keyword>
<dbReference type="InterPro" id="IPR020456">
    <property type="entry name" value="Acylphosphatase"/>
</dbReference>
<dbReference type="PANTHER" id="PTHR47268:SF4">
    <property type="entry name" value="ACYLPHOSPHATASE"/>
    <property type="match status" value="1"/>
</dbReference>
<dbReference type="SUPFAM" id="SSF54975">
    <property type="entry name" value="Acylphosphatase/BLUF domain-like"/>
    <property type="match status" value="1"/>
</dbReference>
<dbReference type="PANTHER" id="PTHR47268">
    <property type="entry name" value="ACYLPHOSPHATASE"/>
    <property type="match status" value="1"/>
</dbReference>
<dbReference type="InterPro" id="IPR001792">
    <property type="entry name" value="Acylphosphatase-like_dom"/>
</dbReference>
<name>C4FCQ6_9BIFI</name>
<evidence type="ECO:0000256" key="3">
    <source>
        <dbReference type="ARBA" id="ARBA00015991"/>
    </source>
</evidence>
<dbReference type="STRING" id="1683.Bang102_001320"/>
<dbReference type="RefSeq" id="WP_003825051.1">
    <property type="nucleotide sequence ID" value="NZ_AP012322.1"/>
</dbReference>
<evidence type="ECO:0000313" key="9">
    <source>
        <dbReference type="Proteomes" id="UP000006408"/>
    </source>
</evidence>
<evidence type="ECO:0000259" key="7">
    <source>
        <dbReference type="PROSITE" id="PS51160"/>
    </source>
</evidence>
<dbReference type="PROSITE" id="PS51160">
    <property type="entry name" value="ACYLPHOSPHATASE_3"/>
    <property type="match status" value="1"/>
</dbReference>
<comment type="caution">
    <text evidence="8">The sequence shown here is derived from an EMBL/GenBank/DDBJ whole genome shotgun (WGS) entry which is preliminary data.</text>
</comment>
<evidence type="ECO:0000256" key="1">
    <source>
        <dbReference type="ARBA" id="ARBA00005614"/>
    </source>
</evidence>
<dbReference type="PROSITE" id="PS00151">
    <property type="entry name" value="ACYLPHOSPHATASE_2"/>
    <property type="match status" value="1"/>
</dbReference>
<evidence type="ECO:0000256" key="4">
    <source>
        <dbReference type="ARBA" id="ARBA00047645"/>
    </source>
</evidence>
<dbReference type="KEGG" id="bang:BBAG_1435"/>
<feature type="active site" evidence="5">
    <location>
        <position position="45"/>
    </location>
</feature>
<dbReference type="AlphaFoldDB" id="C4FCQ6"/>
<dbReference type="Proteomes" id="UP000006408">
    <property type="component" value="Unassembled WGS sequence"/>
</dbReference>
<evidence type="ECO:0000256" key="5">
    <source>
        <dbReference type="PROSITE-ProRule" id="PRU00520"/>
    </source>
</evidence>
<comment type="catalytic activity">
    <reaction evidence="4 5">
        <text>an acyl phosphate + H2O = a carboxylate + phosphate + H(+)</text>
        <dbReference type="Rhea" id="RHEA:14965"/>
        <dbReference type="ChEBI" id="CHEBI:15377"/>
        <dbReference type="ChEBI" id="CHEBI:15378"/>
        <dbReference type="ChEBI" id="CHEBI:29067"/>
        <dbReference type="ChEBI" id="CHEBI:43474"/>
        <dbReference type="ChEBI" id="CHEBI:59918"/>
        <dbReference type="EC" id="3.6.1.7"/>
    </reaction>
</comment>
<dbReference type="GO" id="GO:0003998">
    <property type="term" value="F:acylphosphatase activity"/>
    <property type="evidence" value="ECO:0007669"/>
    <property type="project" value="UniProtKB-EC"/>
</dbReference>
<dbReference type="GeneID" id="42865755"/>
<feature type="active site" evidence="5">
    <location>
        <position position="27"/>
    </location>
</feature>
<protein>
    <recommendedName>
        <fullName evidence="3 5">acylphosphatase</fullName>
        <ecNumber evidence="2 5">3.6.1.7</ecNumber>
    </recommendedName>
</protein>
<gene>
    <name evidence="8" type="ORF">BIFANG_02082</name>
</gene>
<dbReference type="eggNOG" id="COG1254">
    <property type="taxonomic scope" value="Bacteria"/>
</dbReference>
<dbReference type="Gene3D" id="3.30.70.100">
    <property type="match status" value="1"/>
</dbReference>
<evidence type="ECO:0000256" key="2">
    <source>
        <dbReference type="ARBA" id="ARBA00012150"/>
    </source>
</evidence>
<dbReference type="Pfam" id="PF00708">
    <property type="entry name" value="Acylphosphatase"/>
    <property type="match status" value="1"/>
</dbReference>
<dbReference type="HOGENOM" id="CLU_141932_2_0_11"/>
<reference evidence="8" key="1">
    <citation type="submission" date="2009-04" db="EMBL/GenBank/DDBJ databases">
        <authorList>
            <person name="Weinstock G."/>
            <person name="Sodergren E."/>
            <person name="Clifton S."/>
            <person name="Fulton L."/>
            <person name="Fulton B."/>
            <person name="Courtney L."/>
            <person name="Fronick C."/>
            <person name="Harrison M."/>
            <person name="Strong C."/>
            <person name="Farmer C."/>
            <person name="Delahaunty K."/>
            <person name="Markovic C."/>
            <person name="Hall O."/>
            <person name="Minx P."/>
            <person name="Tomlinson C."/>
            <person name="Mitreva M."/>
            <person name="Nelson J."/>
            <person name="Hou S."/>
            <person name="Wollam A."/>
            <person name="Pepin K.H."/>
            <person name="Johnson M."/>
            <person name="Bhonagiri V."/>
            <person name="Nash W.E."/>
            <person name="Warren W."/>
            <person name="Chinwalla A."/>
            <person name="Mardis E.R."/>
            <person name="Wilson R.K."/>
        </authorList>
    </citation>
    <scope>NUCLEOTIDE SEQUENCE [LARGE SCALE GENOMIC DNA]</scope>
    <source>
        <strain evidence="8">DSM 20098</strain>
    </source>
</reference>
<dbReference type="InterPro" id="IPR036046">
    <property type="entry name" value="Acylphosphatase-like_dom_sf"/>
</dbReference>
<feature type="domain" description="Acylphosphatase-like" evidence="7">
    <location>
        <begin position="12"/>
        <end position="99"/>
    </location>
</feature>
<evidence type="ECO:0000313" key="8">
    <source>
        <dbReference type="EMBL" id="EEP21964.1"/>
    </source>
</evidence>
<proteinExistence type="inferred from homology"/>
<keyword evidence="9" id="KW-1185">Reference proteome</keyword>
<dbReference type="PATRIC" id="fig|518635.17.peg.1512"/>
<comment type="similarity">
    <text evidence="1 6">Belongs to the acylphosphatase family.</text>
</comment>